<evidence type="ECO:0000313" key="1">
    <source>
        <dbReference type="EMBL" id="KAJ2983813.1"/>
    </source>
</evidence>
<evidence type="ECO:0000313" key="2">
    <source>
        <dbReference type="Proteomes" id="UP001143856"/>
    </source>
</evidence>
<name>A0ACC1NYF8_9PEZI</name>
<gene>
    <name evidence="1" type="ORF">NUW58_g6183</name>
</gene>
<dbReference type="EMBL" id="JAPDGR010001344">
    <property type="protein sequence ID" value="KAJ2983813.1"/>
    <property type="molecule type" value="Genomic_DNA"/>
</dbReference>
<comment type="caution">
    <text evidence="1">The sequence shown here is derived from an EMBL/GenBank/DDBJ whole genome shotgun (WGS) entry which is preliminary data.</text>
</comment>
<reference evidence="1" key="1">
    <citation type="submission" date="2022-10" db="EMBL/GenBank/DDBJ databases">
        <title>Genome Sequence of Xylaria curta.</title>
        <authorList>
            <person name="Buettner E."/>
        </authorList>
    </citation>
    <scope>NUCLEOTIDE SEQUENCE</scope>
    <source>
        <strain evidence="1">Babe10</strain>
    </source>
</reference>
<accession>A0ACC1NYF8</accession>
<keyword evidence="2" id="KW-1185">Reference proteome</keyword>
<organism evidence="1 2">
    <name type="scientific">Xylaria curta</name>
    <dbReference type="NCBI Taxonomy" id="42375"/>
    <lineage>
        <taxon>Eukaryota</taxon>
        <taxon>Fungi</taxon>
        <taxon>Dikarya</taxon>
        <taxon>Ascomycota</taxon>
        <taxon>Pezizomycotina</taxon>
        <taxon>Sordariomycetes</taxon>
        <taxon>Xylariomycetidae</taxon>
        <taxon>Xylariales</taxon>
        <taxon>Xylariaceae</taxon>
        <taxon>Xylaria</taxon>
    </lineage>
</organism>
<sequence>MPGETGPVLHEITRPIAAALGGLFAIAAYNTLELYILIFRTFHRRRGLYFWSAMCTNTAIPSLSLFSLLRYFDVVDAGPAAILIDLSWWTMVTGQALVLYSRLHLVIGDPKKLRWLLWMIVGAFVLLELPTAILFAYISFNSKNNRVTTAFDVMEITQLVVFTVQECILSGLYVYESRRTLKPMEAIKGPIIKKMCRELVALFILVFLLDVSLIVVQTTGFFFIQTTYKPLVNQVFLSLESRCSPSSSTPCSLALPWRRPGHTLNVEAKAGLEIQRVYRAILALSQASGTRSAYLGTASTTLTTATRTTATATSTPTRGAEGAGKFKWLGINLSVAEFGQGSYPGTWGKHFYFPDETAISALRKDGYNLFRVAFSMERLVPDKLTNQPDANYLKNLTATVNYITSNGAHAVLDPHNFGRYYTNIITDVQAFSSFWTTLATAFKSNDKVIFDT</sequence>
<proteinExistence type="predicted"/>
<protein>
    <submittedName>
        <fullName evidence="1">Uncharacterized protein</fullName>
    </submittedName>
</protein>
<dbReference type="Proteomes" id="UP001143856">
    <property type="component" value="Unassembled WGS sequence"/>
</dbReference>